<dbReference type="Proteomes" id="UP000005408">
    <property type="component" value="Unassembled WGS sequence"/>
</dbReference>
<evidence type="ECO:0000313" key="12">
    <source>
        <dbReference type="Proteomes" id="UP000005408"/>
    </source>
</evidence>
<dbReference type="InterPro" id="IPR050352">
    <property type="entry name" value="ABCG_transporters"/>
</dbReference>
<dbReference type="GO" id="GO:0005524">
    <property type="term" value="F:ATP binding"/>
    <property type="evidence" value="ECO:0007669"/>
    <property type="project" value="UniProtKB-KW"/>
</dbReference>
<dbReference type="InterPro" id="IPR003439">
    <property type="entry name" value="ABC_transporter-like_ATP-bd"/>
</dbReference>
<evidence type="ECO:0000256" key="6">
    <source>
        <dbReference type="ARBA" id="ARBA00022840"/>
    </source>
</evidence>
<dbReference type="InterPro" id="IPR043926">
    <property type="entry name" value="ABCG_dom"/>
</dbReference>
<keyword evidence="4 9" id="KW-0812">Transmembrane</keyword>
<dbReference type="Pfam" id="PF00005">
    <property type="entry name" value="ABC_tran"/>
    <property type="match status" value="1"/>
</dbReference>
<evidence type="ECO:0000259" key="10">
    <source>
        <dbReference type="PROSITE" id="PS50893"/>
    </source>
</evidence>
<feature type="transmembrane region" description="Helical" evidence="9">
    <location>
        <begin position="403"/>
        <end position="425"/>
    </location>
</feature>
<dbReference type="GO" id="GO:0043235">
    <property type="term" value="C:receptor complex"/>
    <property type="evidence" value="ECO:0007669"/>
    <property type="project" value="TreeGrafter"/>
</dbReference>
<dbReference type="AlphaFoldDB" id="A0A8W8IBE0"/>
<dbReference type="GO" id="GO:0033344">
    <property type="term" value="P:cholesterol efflux"/>
    <property type="evidence" value="ECO:0007669"/>
    <property type="project" value="TreeGrafter"/>
</dbReference>
<feature type="transmembrane region" description="Helical" evidence="9">
    <location>
        <begin position="437"/>
        <end position="460"/>
    </location>
</feature>
<dbReference type="InterPro" id="IPR017871">
    <property type="entry name" value="ABC_transporter-like_CS"/>
</dbReference>
<dbReference type="SUPFAM" id="SSF52540">
    <property type="entry name" value="P-loop containing nucleoside triphosphate hydrolases"/>
    <property type="match status" value="1"/>
</dbReference>
<evidence type="ECO:0000256" key="4">
    <source>
        <dbReference type="ARBA" id="ARBA00022692"/>
    </source>
</evidence>
<dbReference type="GeneID" id="105328493"/>
<keyword evidence="3" id="KW-0813">Transport</keyword>
<evidence type="ECO:0000256" key="3">
    <source>
        <dbReference type="ARBA" id="ARBA00022448"/>
    </source>
</evidence>
<reference evidence="11" key="1">
    <citation type="submission" date="2022-08" db="UniProtKB">
        <authorList>
            <consortium name="EnsemblMetazoa"/>
        </authorList>
    </citation>
    <scope>IDENTIFICATION</scope>
    <source>
        <strain evidence="11">05x7-T-G4-1.051#20</strain>
    </source>
</reference>
<dbReference type="PROSITE" id="PS00211">
    <property type="entry name" value="ABC_TRANSPORTER_1"/>
    <property type="match status" value="1"/>
</dbReference>
<dbReference type="EnsemblMetazoa" id="G13418.5">
    <property type="protein sequence ID" value="G13418.5:cds"/>
    <property type="gene ID" value="G13418"/>
</dbReference>
<dbReference type="EnsemblMetazoa" id="G13418.2">
    <property type="protein sequence ID" value="G13418.2:cds"/>
    <property type="gene ID" value="G13418"/>
</dbReference>
<proteinExistence type="inferred from homology"/>
<feature type="transmembrane region" description="Helical" evidence="9">
    <location>
        <begin position="635"/>
        <end position="655"/>
    </location>
</feature>
<evidence type="ECO:0000256" key="1">
    <source>
        <dbReference type="ARBA" id="ARBA00004141"/>
    </source>
</evidence>
<dbReference type="InterPro" id="IPR003593">
    <property type="entry name" value="AAA+_ATPase"/>
</dbReference>
<dbReference type="EnsemblMetazoa" id="G13418.1">
    <property type="protein sequence ID" value="G13418.1:cds"/>
    <property type="gene ID" value="G13418"/>
</dbReference>
<keyword evidence="7 9" id="KW-1133">Transmembrane helix</keyword>
<evidence type="ECO:0000256" key="2">
    <source>
        <dbReference type="ARBA" id="ARBA00005814"/>
    </source>
</evidence>
<dbReference type="PROSITE" id="PS50893">
    <property type="entry name" value="ABC_TRANSPORTER_2"/>
    <property type="match status" value="1"/>
</dbReference>
<comment type="similarity">
    <text evidence="2">Belongs to the ABC transporter superfamily. ABCG family. Eye pigment precursor importer (TC 3.A.1.204) subfamily.</text>
</comment>
<evidence type="ECO:0000256" key="5">
    <source>
        <dbReference type="ARBA" id="ARBA00022741"/>
    </source>
</evidence>
<keyword evidence="12" id="KW-1185">Reference proteome</keyword>
<keyword evidence="8 9" id="KW-0472">Membrane</keyword>
<sequence length="662" mass="75224">MRSQTRGYPSVYYRPNEALSMTQTSRGEHQLSSPRAHTIDFGFNERLSVDVRAENVSYIVNPKKMSILHRLGALQLPWEWSDDAVPQQVLEKVSFSVKSGQMLAILGTSGSGKTSLLDVLAGRNDGGGVEGEMFLNGVPWTRQMVRSCSAYVRQDDRLLAHLTVKETLMFVAQLKLPSSFSKEDIEHRVDGVISELGLRHVWDTKIGNEESRGVSGGERRRVSIGIQMLLDPSILFLDEPTSGLDSFTAHSLVETLSKMAQNTRTVLMSIHQPRSDIFELFDLVMILSRGRMVYFGKATEMVPYFTSIGYPCPSLTNPCDYYVDLGTVDPTSDETERETKQTVNKLINNYENLVDQTPREPEELSNLSFPVMSTLNITDQSPGPFRQFSVLFGRCTRNQIEDYMLVLAQFIQALSMSVVVGMIYFRLEKDQQTIRDWFGLMYIIGAMYPYLVILDLIAVYHKERKHLYYELQDGLYGTTPYYFAKVFSEFPLHTFFVVTYTIPVYFLVGFSLDVWVFFRVFALNYLMVYCSRSLAMLSSSLTPTFTMSCFIAQTFFSMYLMSAGFFINLENIFEGLQWVSKVSYLKWGFQGLCQTEISRFNFTCASGDPRQCINTGQQALALYSLNGSSVSDSCLVILASISVYMVLYFIALKFIPQKPHQD</sequence>
<dbReference type="Gene3D" id="3.40.50.300">
    <property type="entry name" value="P-loop containing nucleotide triphosphate hydrolases"/>
    <property type="match status" value="1"/>
</dbReference>
<evidence type="ECO:0000256" key="7">
    <source>
        <dbReference type="ARBA" id="ARBA00022989"/>
    </source>
</evidence>
<dbReference type="PANTHER" id="PTHR48041">
    <property type="entry name" value="ABC TRANSPORTER G FAMILY MEMBER 28"/>
    <property type="match status" value="1"/>
</dbReference>
<dbReference type="KEGG" id="crg:105328493"/>
<organism evidence="11 12">
    <name type="scientific">Magallana gigas</name>
    <name type="common">Pacific oyster</name>
    <name type="synonym">Crassostrea gigas</name>
    <dbReference type="NCBI Taxonomy" id="29159"/>
    <lineage>
        <taxon>Eukaryota</taxon>
        <taxon>Metazoa</taxon>
        <taxon>Spiralia</taxon>
        <taxon>Lophotrochozoa</taxon>
        <taxon>Mollusca</taxon>
        <taxon>Bivalvia</taxon>
        <taxon>Autobranchia</taxon>
        <taxon>Pteriomorphia</taxon>
        <taxon>Ostreida</taxon>
        <taxon>Ostreoidea</taxon>
        <taxon>Ostreidae</taxon>
        <taxon>Magallana</taxon>
    </lineage>
</organism>
<dbReference type="OMA" id="WLAWEDY"/>
<dbReference type="GO" id="GO:0005886">
    <property type="term" value="C:plasma membrane"/>
    <property type="evidence" value="ECO:0007669"/>
    <property type="project" value="TreeGrafter"/>
</dbReference>
<evidence type="ECO:0000256" key="9">
    <source>
        <dbReference type="SAM" id="Phobius"/>
    </source>
</evidence>
<dbReference type="GO" id="GO:0042632">
    <property type="term" value="P:cholesterol homeostasis"/>
    <property type="evidence" value="ECO:0007669"/>
    <property type="project" value="TreeGrafter"/>
</dbReference>
<dbReference type="Pfam" id="PF01061">
    <property type="entry name" value="ABC2_membrane"/>
    <property type="match status" value="1"/>
</dbReference>
<keyword evidence="5" id="KW-0547">Nucleotide-binding</keyword>
<name>A0A8W8IBE0_MAGGI</name>
<evidence type="ECO:0000256" key="8">
    <source>
        <dbReference type="ARBA" id="ARBA00023136"/>
    </source>
</evidence>
<keyword evidence="6" id="KW-0067">ATP-binding</keyword>
<accession>A0A8W8IBE0</accession>
<evidence type="ECO:0000313" key="11">
    <source>
        <dbReference type="EnsemblMetazoa" id="G13418.1:cds"/>
    </source>
</evidence>
<comment type="subcellular location">
    <subcellularLocation>
        <location evidence="1">Membrane</location>
        <topology evidence="1">Multi-pass membrane protein</topology>
    </subcellularLocation>
</comment>
<feature type="transmembrane region" description="Helical" evidence="9">
    <location>
        <begin position="502"/>
        <end position="526"/>
    </location>
</feature>
<dbReference type="OrthoDB" id="66620at2759"/>
<dbReference type="GO" id="GO:0140359">
    <property type="term" value="F:ABC-type transporter activity"/>
    <property type="evidence" value="ECO:0007669"/>
    <property type="project" value="InterPro"/>
</dbReference>
<dbReference type="InterPro" id="IPR013525">
    <property type="entry name" value="ABC2_TM"/>
</dbReference>
<dbReference type="EnsemblMetazoa" id="G13418.3">
    <property type="protein sequence ID" value="G13418.3:cds"/>
    <property type="gene ID" value="G13418"/>
</dbReference>
<dbReference type="EnsemblMetazoa" id="G13418.4">
    <property type="protein sequence ID" value="G13418.4:cds"/>
    <property type="gene ID" value="G13418"/>
</dbReference>
<dbReference type="PANTHER" id="PTHR48041:SF71">
    <property type="entry name" value="ATP-BINDING CASSETTE SUB-FAMILY G MEMBER 8"/>
    <property type="match status" value="1"/>
</dbReference>
<feature type="domain" description="ABC transporter" evidence="10">
    <location>
        <begin position="51"/>
        <end position="314"/>
    </location>
</feature>
<dbReference type="GO" id="GO:0016887">
    <property type="term" value="F:ATP hydrolysis activity"/>
    <property type="evidence" value="ECO:0007669"/>
    <property type="project" value="InterPro"/>
</dbReference>
<dbReference type="GO" id="GO:0120020">
    <property type="term" value="F:cholesterol transfer activity"/>
    <property type="evidence" value="ECO:0007669"/>
    <property type="project" value="TreeGrafter"/>
</dbReference>
<protein>
    <recommendedName>
        <fullName evidence="10">ABC transporter domain-containing protein</fullName>
    </recommendedName>
</protein>
<dbReference type="Pfam" id="PF19055">
    <property type="entry name" value="ABC2_membrane_7"/>
    <property type="match status" value="1"/>
</dbReference>
<dbReference type="InterPro" id="IPR027417">
    <property type="entry name" value="P-loop_NTPase"/>
</dbReference>
<dbReference type="SMART" id="SM00382">
    <property type="entry name" value="AAA"/>
    <property type="match status" value="1"/>
</dbReference>